<comment type="caution">
    <text evidence="2">The sequence shown here is derived from an EMBL/GenBank/DDBJ whole genome shotgun (WGS) entry which is preliminary data.</text>
</comment>
<dbReference type="Pfam" id="PF13410">
    <property type="entry name" value="GST_C_2"/>
    <property type="match status" value="1"/>
</dbReference>
<proteinExistence type="predicted"/>
<gene>
    <name evidence="2" type="ORF">SAMN06265373_104240</name>
</gene>
<dbReference type="CDD" id="cd03207">
    <property type="entry name" value="GST_C_8"/>
    <property type="match status" value="1"/>
</dbReference>
<reference evidence="2 3" key="1">
    <citation type="submission" date="2017-05" db="EMBL/GenBank/DDBJ databases">
        <authorList>
            <person name="Varghese N."/>
            <person name="Submissions S."/>
        </authorList>
    </citation>
    <scope>NUCLEOTIDE SEQUENCE [LARGE SCALE GENOMIC DNA]</scope>
    <source>
        <strain evidence="2 3">DSM 29734</strain>
    </source>
</reference>
<dbReference type="InterPro" id="IPR036249">
    <property type="entry name" value="Thioredoxin-like_sf"/>
</dbReference>
<dbReference type="PROSITE" id="PS50404">
    <property type="entry name" value="GST_NTER"/>
    <property type="match status" value="1"/>
</dbReference>
<keyword evidence="3" id="KW-1185">Reference proteome</keyword>
<dbReference type="RefSeq" id="WP_283426194.1">
    <property type="nucleotide sequence ID" value="NZ_FXTY01000004.1"/>
</dbReference>
<dbReference type="EMBL" id="FXTY01000004">
    <property type="protein sequence ID" value="SMP22681.1"/>
    <property type="molecule type" value="Genomic_DNA"/>
</dbReference>
<dbReference type="CDD" id="cd03046">
    <property type="entry name" value="GST_N_GTT1_like"/>
    <property type="match status" value="1"/>
</dbReference>
<dbReference type="PANTHER" id="PTHR44051:SF21">
    <property type="entry name" value="GLUTATHIONE S-TRANSFERASE FAMILY PROTEIN"/>
    <property type="match status" value="1"/>
</dbReference>
<name>A0ABY1NZU0_9RHOB</name>
<dbReference type="SFLD" id="SFLDG01150">
    <property type="entry name" value="Main.1:_Beta-like"/>
    <property type="match status" value="1"/>
</dbReference>
<dbReference type="InterPro" id="IPR004045">
    <property type="entry name" value="Glutathione_S-Trfase_N"/>
</dbReference>
<organism evidence="2 3">
    <name type="scientific">Shimia sagamensis</name>
    <dbReference type="NCBI Taxonomy" id="1566352"/>
    <lineage>
        <taxon>Bacteria</taxon>
        <taxon>Pseudomonadati</taxon>
        <taxon>Pseudomonadota</taxon>
        <taxon>Alphaproteobacteria</taxon>
        <taxon>Rhodobacterales</taxon>
        <taxon>Roseobacteraceae</taxon>
    </lineage>
</organism>
<dbReference type="SUPFAM" id="SSF52833">
    <property type="entry name" value="Thioredoxin-like"/>
    <property type="match status" value="1"/>
</dbReference>
<dbReference type="SFLD" id="SFLDG00358">
    <property type="entry name" value="Main_(cytGST)"/>
    <property type="match status" value="1"/>
</dbReference>
<dbReference type="SUPFAM" id="SSF47616">
    <property type="entry name" value="GST C-terminal domain-like"/>
    <property type="match status" value="1"/>
</dbReference>
<dbReference type="PANTHER" id="PTHR44051">
    <property type="entry name" value="GLUTATHIONE S-TRANSFERASE-RELATED"/>
    <property type="match status" value="1"/>
</dbReference>
<dbReference type="Gene3D" id="3.40.30.10">
    <property type="entry name" value="Glutaredoxin"/>
    <property type="match status" value="1"/>
</dbReference>
<dbReference type="Proteomes" id="UP001157961">
    <property type="component" value="Unassembled WGS sequence"/>
</dbReference>
<dbReference type="InterPro" id="IPR040079">
    <property type="entry name" value="Glutathione_S-Trfase"/>
</dbReference>
<feature type="domain" description="GST N-terminal" evidence="1">
    <location>
        <begin position="6"/>
        <end position="87"/>
    </location>
</feature>
<accession>A0ABY1NZU0</accession>
<evidence type="ECO:0000259" key="1">
    <source>
        <dbReference type="PROSITE" id="PS50404"/>
    </source>
</evidence>
<evidence type="ECO:0000313" key="2">
    <source>
        <dbReference type="EMBL" id="SMP22681.1"/>
    </source>
</evidence>
<evidence type="ECO:0000313" key="3">
    <source>
        <dbReference type="Proteomes" id="UP001157961"/>
    </source>
</evidence>
<dbReference type="Pfam" id="PF02798">
    <property type="entry name" value="GST_N"/>
    <property type="match status" value="1"/>
</dbReference>
<dbReference type="InterPro" id="IPR036282">
    <property type="entry name" value="Glutathione-S-Trfase_C_sf"/>
</dbReference>
<sequence length="214" mass="23252">MSNTPTSDLTLYFAPRTRSFAALWLLEELGAPYQLESFDFATGRHKQADYLALNPMGKVPLVMDGETPVPETGAMAIYLADRFGDAGLAPAPTANTRAAYLRWMFFASAIMEPAFAQKLFGWEASAATVAWGSFEQMMDVLADGLAEGPWLLGDTFSAADVVVGNNLVFGQMIGIIPTDGPVGEYLARLKAREAFQRAEAIELREGERFPVAAE</sequence>
<protein>
    <submittedName>
        <fullName evidence="2">Glutathione S-transferase</fullName>
    </submittedName>
</protein>
<dbReference type="SFLD" id="SFLDS00019">
    <property type="entry name" value="Glutathione_Transferase_(cytos"/>
    <property type="match status" value="1"/>
</dbReference>
<dbReference type="Gene3D" id="1.20.1050.10">
    <property type="match status" value="1"/>
</dbReference>